<dbReference type="SMART" id="SM01234">
    <property type="entry name" value="Haemolytic"/>
    <property type="match status" value="1"/>
</dbReference>
<dbReference type="InterPro" id="IPR002696">
    <property type="entry name" value="Membr_insert_effic_factor_YidD"/>
</dbReference>
<name>A0A059FKW0_9PROT</name>
<dbReference type="AlphaFoldDB" id="A0A059FKW0"/>
<dbReference type="Pfam" id="PF01809">
    <property type="entry name" value="YidD"/>
    <property type="match status" value="1"/>
</dbReference>
<organism evidence="1 2">
    <name type="scientific">Hyphomonas jannaschiana VP2</name>
    <dbReference type="NCBI Taxonomy" id="1280952"/>
    <lineage>
        <taxon>Bacteria</taxon>
        <taxon>Pseudomonadati</taxon>
        <taxon>Pseudomonadota</taxon>
        <taxon>Alphaproteobacteria</taxon>
        <taxon>Hyphomonadales</taxon>
        <taxon>Hyphomonadaceae</taxon>
        <taxon>Hyphomonas</taxon>
    </lineage>
</organism>
<reference evidence="1 2" key="1">
    <citation type="journal article" date="2014" name="Antonie Van Leeuwenhoek">
        <title>Hyphomonas beringensis sp. nov. and Hyphomonas chukchiensis sp. nov., isolated from surface seawater of the Bering Sea and Chukchi Sea.</title>
        <authorList>
            <person name="Li C."/>
            <person name="Lai Q."/>
            <person name="Li G."/>
            <person name="Dong C."/>
            <person name="Wang J."/>
            <person name="Liao Y."/>
            <person name="Shao Z."/>
        </authorList>
    </citation>
    <scope>NUCLEOTIDE SEQUENCE [LARGE SCALE GENOMIC DNA]</scope>
    <source>
        <strain evidence="1 2">VP2</strain>
    </source>
</reference>
<dbReference type="Proteomes" id="UP000024816">
    <property type="component" value="Unassembled WGS sequence"/>
</dbReference>
<accession>A0A059FKW0</accession>
<dbReference type="STRING" id="1280952.HJA_01470"/>
<dbReference type="PATRIC" id="fig|1280952.3.peg.298"/>
<evidence type="ECO:0000313" key="1">
    <source>
        <dbReference type="EMBL" id="KCZ91166.1"/>
    </source>
</evidence>
<keyword evidence="2" id="KW-1185">Reference proteome</keyword>
<evidence type="ECO:0000313" key="2">
    <source>
        <dbReference type="Proteomes" id="UP000024816"/>
    </source>
</evidence>
<proteinExistence type="predicted"/>
<comment type="caution">
    <text evidence="1">The sequence shown here is derived from an EMBL/GenBank/DDBJ whole genome shotgun (WGS) entry which is preliminary data.</text>
</comment>
<protein>
    <recommendedName>
        <fullName evidence="3">Membrane protein insertion efficiency factor</fullName>
    </recommendedName>
</protein>
<dbReference type="OrthoDB" id="9801753at2"/>
<gene>
    <name evidence="1" type="ORF">HJA_01470</name>
</gene>
<dbReference type="NCBIfam" id="TIGR00278">
    <property type="entry name" value="membrane protein insertion efficiency factor YidD"/>
    <property type="match status" value="1"/>
</dbReference>
<evidence type="ECO:0008006" key="3">
    <source>
        <dbReference type="Google" id="ProtNLM"/>
    </source>
</evidence>
<sequence>MGVKLNSAELTLAHLDLDVPEELRPSTLRRLGLRPELDERIDALPPLKGWGLRQTAIGLLRLYRRIRPEAIGNRCGFEPSCSRYSELAFRTKPPVTAFRLTLSRLHRCKPGHGGTDMTDLELSE</sequence>
<dbReference type="EMBL" id="ARYJ01000001">
    <property type="protein sequence ID" value="KCZ91166.1"/>
    <property type="molecule type" value="Genomic_DNA"/>
</dbReference>